<evidence type="ECO:0000313" key="2">
    <source>
        <dbReference type="Proteomes" id="UP001328107"/>
    </source>
</evidence>
<feature type="non-terminal residue" evidence="1">
    <location>
        <position position="191"/>
    </location>
</feature>
<feature type="non-terminal residue" evidence="1">
    <location>
        <position position="1"/>
    </location>
</feature>
<dbReference type="EMBL" id="BTRK01000006">
    <property type="protein sequence ID" value="GMR57903.1"/>
    <property type="molecule type" value="Genomic_DNA"/>
</dbReference>
<gene>
    <name evidence="1" type="ORF">PMAYCL1PPCAC_28098</name>
</gene>
<sequence>LSLLMIIGISRASTSSTKTAIEHEEAARQLFGALANNFQKERFGEVFDLLHAKWEKFYPGMITSEQAKEIRTAFVTAHEKQAGERKSGLTVSHFLGLSKTMASVQEDIERRINKLDNAGEAFIRKALASFPTDVQKLSGKLAILRADFDTLGASTKKKIVKHFVIFDHLDELCEISSQFWLLQLVYASPSS</sequence>
<dbReference type="Proteomes" id="UP001328107">
    <property type="component" value="Unassembled WGS sequence"/>
</dbReference>
<comment type="caution">
    <text evidence="1">The sequence shown here is derived from an EMBL/GenBank/DDBJ whole genome shotgun (WGS) entry which is preliminary data.</text>
</comment>
<dbReference type="AlphaFoldDB" id="A0AAN5D703"/>
<proteinExistence type="predicted"/>
<accession>A0AAN5D703</accession>
<name>A0AAN5D703_9BILA</name>
<evidence type="ECO:0000313" key="1">
    <source>
        <dbReference type="EMBL" id="GMR57903.1"/>
    </source>
</evidence>
<organism evidence="1 2">
    <name type="scientific">Pristionchus mayeri</name>
    <dbReference type="NCBI Taxonomy" id="1317129"/>
    <lineage>
        <taxon>Eukaryota</taxon>
        <taxon>Metazoa</taxon>
        <taxon>Ecdysozoa</taxon>
        <taxon>Nematoda</taxon>
        <taxon>Chromadorea</taxon>
        <taxon>Rhabditida</taxon>
        <taxon>Rhabditina</taxon>
        <taxon>Diplogasteromorpha</taxon>
        <taxon>Diplogasteroidea</taxon>
        <taxon>Neodiplogasteridae</taxon>
        <taxon>Pristionchus</taxon>
    </lineage>
</organism>
<keyword evidence="2" id="KW-1185">Reference proteome</keyword>
<reference evidence="2" key="1">
    <citation type="submission" date="2022-10" db="EMBL/GenBank/DDBJ databases">
        <title>Genome assembly of Pristionchus species.</title>
        <authorList>
            <person name="Yoshida K."/>
            <person name="Sommer R.J."/>
        </authorList>
    </citation>
    <scope>NUCLEOTIDE SEQUENCE [LARGE SCALE GENOMIC DNA]</scope>
    <source>
        <strain evidence="2">RS5460</strain>
    </source>
</reference>
<protein>
    <submittedName>
        <fullName evidence="1">Uncharacterized protein</fullName>
    </submittedName>
</protein>